<accession>A0A7S4SBR7</accession>
<name>A0A7S4SBR7_9DINO</name>
<feature type="region of interest" description="Disordered" evidence="1">
    <location>
        <begin position="1"/>
        <end position="64"/>
    </location>
</feature>
<feature type="compositionally biased region" description="Basic and acidic residues" evidence="1">
    <location>
        <begin position="29"/>
        <end position="47"/>
    </location>
</feature>
<proteinExistence type="predicted"/>
<reference evidence="2" key="1">
    <citation type="submission" date="2021-01" db="EMBL/GenBank/DDBJ databases">
        <authorList>
            <person name="Corre E."/>
            <person name="Pelletier E."/>
            <person name="Niang G."/>
            <person name="Scheremetjew M."/>
            <person name="Finn R."/>
            <person name="Kale V."/>
            <person name="Holt S."/>
            <person name="Cochrane G."/>
            <person name="Meng A."/>
            <person name="Brown T."/>
            <person name="Cohen L."/>
        </authorList>
    </citation>
    <scope>NUCLEOTIDE SEQUENCE</scope>
    <source>
        <strain evidence="2">CCMP3105</strain>
    </source>
</reference>
<dbReference type="EMBL" id="HBNR01067560">
    <property type="protein sequence ID" value="CAE4640441.1"/>
    <property type="molecule type" value="Transcribed_RNA"/>
</dbReference>
<feature type="compositionally biased region" description="Gly residues" evidence="1">
    <location>
        <begin position="416"/>
        <end position="429"/>
    </location>
</feature>
<dbReference type="AlphaFoldDB" id="A0A7S4SBR7"/>
<feature type="region of interest" description="Disordered" evidence="1">
    <location>
        <begin position="105"/>
        <end position="139"/>
    </location>
</feature>
<feature type="compositionally biased region" description="Basic and acidic residues" evidence="1">
    <location>
        <begin position="156"/>
        <end position="178"/>
    </location>
</feature>
<feature type="region of interest" description="Disordered" evidence="1">
    <location>
        <begin position="240"/>
        <end position="470"/>
    </location>
</feature>
<evidence type="ECO:0000256" key="1">
    <source>
        <dbReference type="SAM" id="MobiDB-lite"/>
    </source>
</evidence>
<feature type="region of interest" description="Disordered" evidence="1">
    <location>
        <begin position="154"/>
        <end position="178"/>
    </location>
</feature>
<gene>
    <name evidence="2" type="ORF">AMON00008_LOCUS47777</name>
</gene>
<evidence type="ECO:0000313" key="2">
    <source>
        <dbReference type="EMBL" id="CAE4640441.1"/>
    </source>
</evidence>
<organism evidence="2">
    <name type="scientific">Alexandrium monilatum</name>
    <dbReference type="NCBI Taxonomy" id="311494"/>
    <lineage>
        <taxon>Eukaryota</taxon>
        <taxon>Sar</taxon>
        <taxon>Alveolata</taxon>
        <taxon>Dinophyceae</taxon>
        <taxon>Gonyaulacales</taxon>
        <taxon>Pyrocystaceae</taxon>
        <taxon>Alexandrium</taxon>
    </lineage>
</organism>
<sequence length="496" mass="52417">MVSASKVAGQRHKQGRTQAEPDAVCEQKAVLDAEERAKAQDADEQSSHESVGSAPEAFKTQETYLPYEVSRESVTTSSDASYVQLPFGEQLVLETFIRCRRRPYDRKRQDELAAPRRRGTSADGGSQEPSRQEPSRTLPQAQVDELLSRLAQPKRYAHDDAPPEDELARQAREADRAKRAAIDVDAMVSRLAAPRLLRAHSPAYGERAAAQADAAPGRPVDYDRLVDLARPVKRGASCSAWGVRLDWARPQRSSAEPVLRGGPGGEPPDQTGGPAGPGSSAEPAPPDLSRGQGTPRRGPPPGRASPPAAPGRGPWERAQAIRPPPEPLRRPEPPRAMAATAPGALAAGAGVGKGPGYPHGEASEGPSPQPPSSVDEGGCDSPGPGSPSGGSALTESRAVEREGRRGRPSPAKGARGRGGGSRAIFGGGRELTPVLGERREQPSSFSQHATPRWAGGSRGLPDTPRGARGGPLQAVEAMHHSEGYGEGWRWGVDRRA</sequence>
<protein>
    <submittedName>
        <fullName evidence="2">Uncharacterized protein</fullName>
    </submittedName>
</protein>
<feature type="compositionally biased region" description="Pro residues" evidence="1">
    <location>
        <begin position="297"/>
        <end position="309"/>
    </location>
</feature>
<feature type="compositionally biased region" description="Low complexity" evidence="1">
    <location>
        <begin position="335"/>
        <end position="348"/>
    </location>
</feature>